<dbReference type="InterPro" id="IPR029058">
    <property type="entry name" value="AB_hydrolase_fold"/>
</dbReference>
<dbReference type="PANTHER" id="PTHR46623:SF6">
    <property type="entry name" value="ALPHA_BETA-HYDROLASES SUPERFAMILY PROTEIN"/>
    <property type="match status" value="1"/>
</dbReference>
<dbReference type="PANTHER" id="PTHR46623">
    <property type="entry name" value="CARBOXYMETHYLENEBUTENOLIDASE-RELATED"/>
    <property type="match status" value="1"/>
</dbReference>
<dbReference type="EMBL" id="JADIKM010000004">
    <property type="protein sequence ID" value="MFK2905192.1"/>
    <property type="molecule type" value="Genomic_DNA"/>
</dbReference>
<evidence type="ECO:0000313" key="3">
    <source>
        <dbReference type="Proteomes" id="UP001620460"/>
    </source>
</evidence>
<keyword evidence="2" id="KW-0378">Hydrolase</keyword>
<dbReference type="InterPro" id="IPR002925">
    <property type="entry name" value="Dienelactn_hydro"/>
</dbReference>
<protein>
    <submittedName>
        <fullName evidence="2">Dienelactone hydrolase family protein</fullName>
    </submittedName>
</protein>
<gene>
    <name evidence="2" type="ORF">ISP17_14610</name>
</gene>
<reference evidence="2 3" key="1">
    <citation type="submission" date="2020-10" db="EMBL/GenBank/DDBJ databases">
        <title>Phylogeny of dyella-like bacteria.</title>
        <authorList>
            <person name="Fu J."/>
        </authorList>
    </citation>
    <scope>NUCLEOTIDE SEQUENCE [LARGE SCALE GENOMIC DNA]</scope>
    <source>
        <strain evidence="2 3">Gsoil3046</strain>
    </source>
</reference>
<dbReference type="Proteomes" id="UP001620460">
    <property type="component" value="Unassembled WGS sequence"/>
</dbReference>
<dbReference type="GO" id="GO:0016787">
    <property type="term" value="F:hydrolase activity"/>
    <property type="evidence" value="ECO:0007669"/>
    <property type="project" value="UniProtKB-KW"/>
</dbReference>
<comment type="caution">
    <text evidence="2">The sequence shown here is derived from an EMBL/GenBank/DDBJ whole genome shotgun (WGS) entry which is preliminary data.</text>
</comment>
<accession>A0ABW8JVL1</accession>
<evidence type="ECO:0000313" key="2">
    <source>
        <dbReference type="EMBL" id="MFK2905192.1"/>
    </source>
</evidence>
<name>A0ABW8JVL1_9GAMM</name>
<feature type="domain" description="Dienelactone hydrolase" evidence="1">
    <location>
        <begin position="13"/>
        <end position="216"/>
    </location>
</feature>
<proteinExistence type="predicted"/>
<dbReference type="Pfam" id="PF01738">
    <property type="entry name" value="DLH"/>
    <property type="match status" value="1"/>
</dbReference>
<organism evidence="2 3">
    <name type="scientific">Dyella ginsengisoli</name>
    <dbReference type="NCBI Taxonomy" id="363848"/>
    <lineage>
        <taxon>Bacteria</taxon>
        <taxon>Pseudomonadati</taxon>
        <taxon>Pseudomonadota</taxon>
        <taxon>Gammaproteobacteria</taxon>
        <taxon>Lysobacterales</taxon>
        <taxon>Rhodanobacteraceae</taxon>
        <taxon>Dyella</taxon>
    </lineage>
</organism>
<dbReference type="SUPFAM" id="SSF53474">
    <property type="entry name" value="alpha/beta-Hydrolases"/>
    <property type="match status" value="1"/>
</dbReference>
<dbReference type="Gene3D" id="3.40.50.1820">
    <property type="entry name" value="alpha/beta hydrolase"/>
    <property type="match status" value="1"/>
</dbReference>
<sequence>MGQMITLHSDTPIGAYLAEPANPTRGGIVVIQEIFGVNAHIRDVADRIAAAGYTAIAPALFDAVQPGVELGYDTDGIGKGVALMGQVGFERPLKDVAAAAKYIAHTGKVGTVGFCWGGTVAYAAAIELGLPGVSYYGGGNTHFVDRPAKAPLMFHYGLKDTHISADDRAKVAAANPDAPLYEYDADHGFNCDRRATYDAASAKLAWARTLAFFAEHIG</sequence>
<evidence type="ECO:0000259" key="1">
    <source>
        <dbReference type="Pfam" id="PF01738"/>
    </source>
</evidence>
<dbReference type="InterPro" id="IPR051049">
    <property type="entry name" value="Dienelactone_hydrolase-like"/>
</dbReference>
<keyword evidence="3" id="KW-1185">Reference proteome</keyword>
<dbReference type="RefSeq" id="WP_404634462.1">
    <property type="nucleotide sequence ID" value="NZ_JADIKM010000004.1"/>
</dbReference>